<organism evidence="1 2">
    <name type="scientific">Peribacillus saganii</name>
    <dbReference type="NCBI Taxonomy" id="2303992"/>
    <lineage>
        <taxon>Bacteria</taxon>
        <taxon>Bacillati</taxon>
        <taxon>Bacillota</taxon>
        <taxon>Bacilli</taxon>
        <taxon>Bacillales</taxon>
        <taxon>Bacillaceae</taxon>
        <taxon>Peribacillus</taxon>
    </lineage>
</organism>
<dbReference type="RefSeq" id="WP_117328406.1">
    <property type="nucleotide sequence ID" value="NZ_QVTE01000064.1"/>
</dbReference>
<evidence type="ECO:0000313" key="1">
    <source>
        <dbReference type="EMBL" id="RFU63655.1"/>
    </source>
</evidence>
<accession>A0A372LCE1</accession>
<evidence type="ECO:0000313" key="2">
    <source>
        <dbReference type="Proteomes" id="UP000264541"/>
    </source>
</evidence>
<gene>
    <name evidence="1" type="primary">ytzI</name>
    <name evidence="1" type="ORF">D0469_19585</name>
</gene>
<dbReference type="InterPro" id="IPR047753">
    <property type="entry name" value="YtzI-like"/>
</dbReference>
<reference evidence="1 2" key="1">
    <citation type="submission" date="2018-08" db="EMBL/GenBank/DDBJ databases">
        <title>Bacillus chawlae sp. nov., Bacillus glennii sp. nov., and Bacillus saganii sp. nov. Isolated from the Vehicle Assembly Building at Kennedy Space Center where the Viking Spacecraft were Assembled.</title>
        <authorList>
            <person name="Seuylemezian A."/>
            <person name="Vaishampayan P."/>
        </authorList>
    </citation>
    <scope>NUCLEOTIDE SEQUENCE [LARGE SCALE GENOMIC DNA]</scope>
    <source>
        <strain evidence="1 2">V47-23a</strain>
    </source>
</reference>
<dbReference type="AlphaFoldDB" id="A0A372LCE1"/>
<keyword evidence="2" id="KW-1185">Reference proteome</keyword>
<dbReference type="NCBIfam" id="NF033232">
    <property type="entry name" value="small_YtzI"/>
    <property type="match status" value="1"/>
</dbReference>
<dbReference type="Proteomes" id="UP000264541">
    <property type="component" value="Unassembled WGS sequence"/>
</dbReference>
<protein>
    <submittedName>
        <fullName evidence="1">YtzI protein</fullName>
    </submittedName>
</protein>
<sequence length="52" mass="5713">MMTVMIISIIIVLIVLLLSVLTIGKAYKFEHTVDKIDAPPSDISNDTQPGEK</sequence>
<proteinExistence type="predicted"/>
<comment type="caution">
    <text evidence="1">The sequence shown here is derived from an EMBL/GenBank/DDBJ whole genome shotgun (WGS) entry which is preliminary data.</text>
</comment>
<dbReference type="EMBL" id="QVTE01000064">
    <property type="protein sequence ID" value="RFU63655.1"/>
    <property type="molecule type" value="Genomic_DNA"/>
</dbReference>
<name>A0A372LCE1_9BACI</name>